<dbReference type="RefSeq" id="WP_106114083.1">
    <property type="nucleotide sequence ID" value="NZ_PVSR01000020.1"/>
</dbReference>
<feature type="transmembrane region" description="Helical" evidence="1">
    <location>
        <begin position="493"/>
        <end position="510"/>
    </location>
</feature>
<dbReference type="PANTHER" id="PTHR12147">
    <property type="entry name" value="METALLOPEPTIDASE M28 FAMILY MEMBER"/>
    <property type="match status" value="1"/>
</dbReference>
<feature type="transmembrane region" description="Helical" evidence="1">
    <location>
        <begin position="516"/>
        <end position="540"/>
    </location>
</feature>
<feature type="transmembrane region" description="Helical" evidence="1">
    <location>
        <begin position="342"/>
        <end position="357"/>
    </location>
</feature>
<keyword evidence="4" id="KW-1185">Reference proteome</keyword>
<gene>
    <name evidence="3" type="ORF">CEP50_12280</name>
</gene>
<evidence type="ECO:0000313" key="3">
    <source>
        <dbReference type="EMBL" id="PRW63071.1"/>
    </source>
</evidence>
<comment type="caution">
    <text evidence="3">The sequence shown here is derived from an EMBL/GenBank/DDBJ whole genome shotgun (WGS) entry which is preliminary data.</text>
</comment>
<dbReference type="InterPro" id="IPR007484">
    <property type="entry name" value="Peptidase_M28"/>
</dbReference>
<dbReference type="Gene3D" id="3.40.630.10">
    <property type="entry name" value="Zn peptidases"/>
    <property type="match status" value="1"/>
</dbReference>
<dbReference type="PANTHER" id="PTHR12147:SF26">
    <property type="entry name" value="PEPTIDASE M28 DOMAIN-CONTAINING PROTEIN"/>
    <property type="match status" value="1"/>
</dbReference>
<dbReference type="Pfam" id="PF04389">
    <property type="entry name" value="Peptidase_M28"/>
    <property type="match status" value="1"/>
</dbReference>
<name>A0A2T0GVD4_ACTMO</name>
<evidence type="ECO:0000259" key="2">
    <source>
        <dbReference type="Pfam" id="PF04389"/>
    </source>
</evidence>
<dbReference type="InParanoid" id="A0A2T0GVD4"/>
<sequence length="775" mass="81433">MGSSADRSEQGHARSRWGALAGLFVLVLVGVLATVDRGPAESLPAEAPPSVFSAARAAEHVERIAEKPRPVGSAHHAETRRYLLDRLDSWGWTIEVRRGVGADPSSTGTRQLAAVSNIVARMPGTDPSGTVVLAAHYDSVPGSPGAADDGLGLGVLLETARALSTDGYAPRNDVMLLITDAEELGLLGAEAFVREHTEELGTTVLLNHEARGNAGTPSTFRTTSPNGELLRVLSAAPEPVANSAFEAAFEALPNDTDVTRFAEGGLHSYDTAVIGGGAYYHTPLDTPDRLSRSALQQMGQASLAITRQLAVTDLTAVPGSGRELVITTPWGLLRWPAALEEPLAWMALALVGLVTALRHRRGDLTLPRVGMSVGVTVAVMAMAGTVALAVWRTALAIDPGQASVEVGTVYRPEPYRLAMASAGLGLLLVCYLLARRRIGTPALATGGLVTFALCGVVAARTVPGASALLLPPLLPAVLGHLLTALLPRRHDTARTVILVLALVPAALVLGPNALSAFAVGAGMGGVLAVVFLSLFVWLALPLFGLPPSPDSRRVRVRRHALVPALGIVLVAALTATGLVANRSEATPPRQEHVLYALNTATGRAHWASPRKPDTGWSRARLTEQPAVLDDSFPWLDGRKLFHGPAPAMDESAPRLDVIEDRRGEDGRRELLLRLSSPRGATGVGMWIANEQATVRAATVGGRDLSVAPADDEFGFLIDGTPPQGVEVRLVLDQHHDALTVRVADRGHDLGSVPGFTPPEEVLVTPTVAVAGVRTL</sequence>
<feature type="transmembrane region" description="Helical" evidence="1">
    <location>
        <begin position="465"/>
        <end position="486"/>
    </location>
</feature>
<dbReference type="Proteomes" id="UP000239352">
    <property type="component" value="Unassembled WGS sequence"/>
</dbReference>
<dbReference type="SUPFAM" id="SSF53187">
    <property type="entry name" value="Zn-dependent exopeptidases"/>
    <property type="match status" value="1"/>
</dbReference>
<feature type="transmembrane region" description="Helical" evidence="1">
    <location>
        <begin position="369"/>
        <end position="394"/>
    </location>
</feature>
<proteinExistence type="predicted"/>
<organism evidence="3 4">
    <name type="scientific">Actinopolyspora mortivallis</name>
    <dbReference type="NCBI Taxonomy" id="33906"/>
    <lineage>
        <taxon>Bacteria</taxon>
        <taxon>Bacillati</taxon>
        <taxon>Actinomycetota</taxon>
        <taxon>Actinomycetes</taxon>
        <taxon>Actinopolysporales</taxon>
        <taxon>Actinopolysporaceae</taxon>
        <taxon>Actinopolyspora</taxon>
    </lineage>
</organism>
<evidence type="ECO:0000256" key="1">
    <source>
        <dbReference type="SAM" id="Phobius"/>
    </source>
</evidence>
<keyword evidence="1" id="KW-0472">Membrane</keyword>
<reference evidence="3 4" key="1">
    <citation type="submission" date="2018-03" db="EMBL/GenBank/DDBJ databases">
        <title>Actinopolyspora mortivallis from Sahara, screening for active biomolecules.</title>
        <authorList>
            <person name="Selama O."/>
            <person name="Wellington E.M.H."/>
            <person name="Hacene H."/>
        </authorList>
    </citation>
    <scope>NUCLEOTIDE SEQUENCE [LARGE SCALE GENOMIC DNA]</scope>
    <source>
        <strain evidence="3 4">M5A</strain>
    </source>
</reference>
<dbReference type="GO" id="GO:0008235">
    <property type="term" value="F:metalloexopeptidase activity"/>
    <property type="evidence" value="ECO:0007669"/>
    <property type="project" value="InterPro"/>
</dbReference>
<accession>A0A2T0GVD4</accession>
<keyword evidence="1" id="KW-1133">Transmembrane helix</keyword>
<dbReference type="STRING" id="1050202.GCA_000384035_01793"/>
<dbReference type="InterPro" id="IPR045175">
    <property type="entry name" value="M28_fam"/>
</dbReference>
<dbReference type="AlphaFoldDB" id="A0A2T0GVD4"/>
<protein>
    <submittedName>
        <fullName evidence="3">Peptidase M28</fullName>
    </submittedName>
</protein>
<feature type="transmembrane region" description="Helical" evidence="1">
    <location>
        <begin position="560"/>
        <end position="580"/>
    </location>
</feature>
<dbReference type="GO" id="GO:0006508">
    <property type="term" value="P:proteolysis"/>
    <property type="evidence" value="ECO:0007669"/>
    <property type="project" value="InterPro"/>
</dbReference>
<evidence type="ECO:0000313" key="4">
    <source>
        <dbReference type="Proteomes" id="UP000239352"/>
    </source>
</evidence>
<dbReference type="EMBL" id="PVSR01000020">
    <property type="protein sequence ID" value="PRW63071.1"/>
    <property type="molecule type" value="Genomic_DNA"/>
</dbReference>
<keyword evidence="1" id="KW-0812">Transmembrane</keyword>
<feature type="transmembrane region" description="Helical" evidence="1">
    <location>
        <begin position="414"/>
        <end position="434"/>
    </location>
</feature>
<feature type="transmembrane region" description="Helical" evidence="1">
    <location>
        <begin position="441"/>
        <end position="459"/>
    </location>
</feature>
<feature type="domain" description="Peptidase M28" evidence="2">
    <location>
        <begin position="117"/>
        <end position="304"/>
    </location>
</feature>